<dbReference type="GeneID" id="93227952"/>
<evidence type="ECO:0000313" key="1">
    <source>
        <dbReference type="EMBL" id="PVY59801.1"/>
    </source>
</evidence>
<accession>A0A2U1CFX6</accession>
<name>A0A2U1CFX6_9FIRM</name>
<reference evidence="1 2" key="1">
    <citation type="submission" date="2018-04" db="EMBL/GenBank/DDBJ databases">
        <title>Genomic Encyclopedia of Type Strains, Phase IV (KMG-IV): sequencing the most valuable type-strain genomes for metagenomic binning, comparative biology and taxonomic classification.</title>
        <authorList>
            <person name="Goeker M."/>
        </authorList>
    </citation>
    <scope>NUCLEOTIDE SEQUENCE [LARGE SCALE GENOMIC DNA]</scope>
    <source>
        <strain evidence="1 2">DSM 26588</strain>
    </source>
</reference>
<comment type="caution">
    <text evidence="1">The sequence shown here is derived from an EMBL/GenBank/DDBJ whole genome shotgun (WGS) entry which is preliminary data.</text>
</comment>
<organism evidence="1 2">
    <name type="scientific">Intestinimonas butyriciproducens</name>
    <dbReference type="NCBI Taxonomy" id="1297617"/>
    <lineage>
        <taxon>Bacteria</taxon>
        <taxon>Bacillati</taxon>
        <taxon>Bacillota</taxon>
        <taxon>Clostridia</taxon>
        <taxon>Eubacteriales</taxon>
        <taxon>Intestinimonas</taxon>
    </lineage>
</organism>
<sequence>MHTLRKRIFCTLTAMALLAAGSAGLLFWADGQYAARLAEETRTRFEGGVLMDETFSPLPPSDSVLLFQRAASPIRPLSLNASSSGDASVLIPYLPDYGSDLSLTVPEARRWRLSYRTLDGLEVTADYTHAGQEALTVYLPKADLEVHLAGSGDQAAMAYIPHARRPATPAQLWTALTAELSYRL</sequence>
<dbReference type="Proteomes" id="UP000245778">
    <property type="component" value="Unassembled WGS sequence"/>
</dbReference>
<dbReference type="EMBL" id="QEKK01000001">
    <property type="protein sequence ID" value="PVY59801.1"/>
    <property type="molecule type" value="Genomic_DNA"/>
</dbReference>
<evidence type="ECO:0000313" key="2">
    <source>
        <dbReference type="Proteomes" id="UP000245778"/>
    </source>
</evidence>
<proteinExistence type="predicted"/>
<dbReference type="AlphaFoldDB" id="A0A2U1CFX6"/>
<gene>
    <name evidence="1" type="ORF">C7373_101315</name>
</gene>
<protein>
    <submittedName>
        <fullName evidence="1">Uncharacterized protein</fullName>
    </submittedName>
</protein>
<dbReference type="RefSeq" id="WP_075705152.1">
    <property type="nucleotide sequence ID" value="NZ_CAMREZ010000006.1"/>
</dbReference>